<dbReference type="InterPro" id="IPR036661">
    <property type="entry name" value="Luciferase-like_sf"/>
</dbReference>
<dbReference type="SUPFAM" id="SSF51679">
    <property type="entry name" value="Bacterial luciferase-like"/>
    <property type="match status" value="1"/>
</dbReference>
<dbReference type="Pfam" id="PF00296">
    <property type="entry name" value="Bac_luciferase"/>
    <property type="match status" value="1"/>
</dbReference>
<dbReference type="OrthoDB" id="180193at2"/>
<protein>
    <submittedName>
        <fullName evidence="3">LLM class F420-dependent oxidoreductase</fullName>
    </submittedName>
</protein>
<feature type="domain" description="Luciferase-like" evidence="2">
    <location>
        <begin position="9"/>
        <end position="237"/>
    </location>
</feature>
<evidence type="ECO:0000256" key="1">
    <source>
        <dbReference type="ARBA" id="ARBA00023002"/>
    </source>
</evidence>
<evidence type="ECO:0000313" key="3">
    <source>
        <dbReference type="EMBL" id="RAW02922.1"/>
    </source>
</evidence>
<keyword evidence="1" id="KW-0560">Oxidoreductase</keyword>
<proteinExistence type="predicted"/>
<dbReference type="EMBL" id="QMFY01000001">
    <property type="protein sequence ID" value="RAW02922.1"/>
    <property type="molecule type" value="Genomic_DNA"/>
</dbReference>
<comment type="caution">
    <text evidence="3">The sequence shown here is derived from an EMBL/GenBank/DDBJ whole genome shotgun (WGS) entry which is preliminary data.</text>
</comment>
<gene>
    <name evidence="3" type="ORF">DQQ10_02100</name>
</gene>
<keyword evidence="4" id="KW-1185">Reference proteome</keyword>
<evidence type="ECO:0000313" key="4">
    <source>
        <dbReference type="Proteomes" id="UP000251889"/>
    </source>
</evidence>
<dbReference type="InterPro" id="IPR050564">
    <property type="entry name" value="F420-G6PD/mer"/>
</dbReference>
<dbReference type="InterPro" id="IPR019945">
    <property type="entry name" value="F420_G6P_DH-rel"/>
</dbReference>
<accession>A0A364Y9N1</accession>
<dbReference type="PANTHER" id="PTHR43244">
    <property type="match status" value="1"/>
</dbReference>
<sequence length="325" mass="36406">MASIGYHASHEQFKPSELLRYASLAAQHGFTFINSSDHFHPWSKRQGQSGFSFAWLGAAMYAVPLPFGVVCSPGQRYHPAIVAQAAATIAEMFPDRFWISVGSGEALNERITGEKWPAKAERNERLKTSVDIIRSLFRGETVTHHGVVNIEEAKLYTLPLSPPPIIGAAVTAETAEWMGNWADGLITVSAPLPDLQKVVDAFYRGGGKNKPMYLKVQLSYDKTEEGAMRGAYDQWRTNIFAGTVLADLWKVEQFDALGEMVQPHELTKMINISPDLDVHANHIKNYIDMGFEKIVLHNVNREQELFIEDFGRYILPKLNASQNKM</sequence>
<name>A0A364Y9N1_9BACT</name>
<dbReference type="AlphaFoldDB" id="A0A364Y9N1"/>
<reference evidence="3 4" key="1">
    <citation type="submission" date="2018-06" db="EMBL/GenBank/DDBJ databases">
        <title>Chryseolinea flavus sp. nov., a member of the phylum Bacteroidetes isolated from soil.</title>
        <authorList>
            <person name="Li Y."/>
            <person name="Wang J."/>
        </authorList>
    </citation>
    <scope>NUCLEOTIDE SEQUENCE [LARGE SCALE GENOMIC DNA]</scope>
    <source>
        <strain evidence="3 4">SDU1-6</strain>
    </source>
</reference>
<dbReference type="PANTHER" id="PTHR43244:SF1">
    <property type="entry name" value="5,10-METHYLENETETRAHYDROMETHANOPTERIN REDUCTASE"/>
    <property type="match status" value="1"/>
</dbReference>
<dbReference type="InterPro" id="IPR023907">
    <property type="entry name" value="Non-F420_Flavin_OxRdtase"/>
</dbReference>
<dbReference type="NCBIfam" id="TIGR03885">
    <property type="entry name" value="flavin_revert"/>
    <property type="match status" value="1"/>
</dbReference>
<organism evidence="3 4">
    <name type="scientific">Pseudochryseolinea flava</name>
    <dbReference type="NCBI Taxonomy" id="2059302"/>
    <lineage>
        <taxon>Bacteria</taxon>
        <taxon>Pseudomonadati</taxon>
        <taxon>Bacteroidota</taxon>
        <taxon>Cytophagia</taxon>
        <taxon>Cytophagales</taxon>
        <taxon>Fulvivirgaceae</taxon>
        <taxon>Pseudochryseolinea</taxon>
    </lineage>
</organism>
<evidence type="ECO:0000259" key="2">
    <source>
        <dbReference type="Pfam" id="PF00296"/>
    </source>
</evidence>
<dbReference type="RefSeq" id="WP_112745730.1">
    <property type="nucleotide sequence ID" value="NZ_QMFY01000001.1"/>
</dbReference>
<dbReference type="CDD" id="cd01097">
    <property type="entry name" value="Tetrahydromethanopterin_reductase"/>
    <property type="match status" value="1"/>
</dbReference>
<dbReference type="GO" id="GO:0016705">
    <property type="term" value="F:oxidoreductase activity, acting on paired donors, with incorporation or reduction of molecular oxygen"/>
    <property type="evidence" value="ECO:0007669"/>
    <property type="project" value="InterPro"/>
</dbReference>
<dbReference type="Proteomes" id="UP000251889">
    <property type="component" value="Unassembled WGS sequence"/>
</dbReference>
<dbReference type="NCBIfam" id="TIGR03557">
    <property type="entry name" value="F420_G6P_family"/>
    <property type="match status" value="1"/>
</dbReference>
<dbReference type="Gene3D" id="3.20.20.30">
    <property type="entry name" value="Luciferase-like domain"/>
    <property type="match status" value="1"/>
</dbReference>
<dbReference type="InterPro" id="IPR011251">
    <property type="entry name" value="Luciferase-like_dom"/>
</dbReference>